<dbReference type="EMBL" id="MT894381">
    <property type="protein sequence ID" value="QQD36931.1"/>
    <property type="molecule type" value="Genomic_DNA"/>
</dbReference>
<proteinExistence type="predicted"/>
<evidence type="ECO:0000313" key="1">
    <source>
        <dbReference type="EMBL" id="QQD36931.1"/>
    </source>
</evidence>
<reference evidence="1" key="1">
    <citation type="journal article" date="2020" name="Sci. Rep.">
        <title>Metagenomic characterisation of additional and novel avian viruses from Australian wild ducks.</title>
        <authorList>
            <person name="Vibin J."/>
            <person name="Chamings A."/>
            <person name="Klaassen M."/>
            <person name="Alexandersen S."/>
        </authorList>
    </citation>
    <scope>NUCLEOTIDE SEQUENCE</scope>
    <source>
        <strain evidence="1">PBDAdV/PBD12.16-AU-2016</strain>
    </source>
</reference>
<sequence length="263" mass="30591">MFNKFSQLQLRERIMTNIRKRYCSFSLYQTFIRENNHLSAVRHSQTIEKICHLEGFNVVPFIKMILTWMMDFSFSNVQFSVNTLYIVGGPETAAEALCNSIVSMFKCVSTCDLNNFNYELFKKTNEEIKFIFFPYMANCIPFSDPMANHVLRGREIQIVTENGPEVIQPVKCLVHLKSLPPPHRIPTHNNQHAIIHFYEESDIDGIYPHDLISLMKAVSQAIGDVDMECKNPYRILCNKTEDDTIVCPNCRRGYDRYVHHPNV</sequence>
<organism evidence="1">
    <name type="scientific">Pacific black duck aviadenovirus</name>
    <dbReference type="NCBI Taxonomy" id="2798287"/>
    <lineage>
        <taxon>Viruses</taxon>
        <taxon>Varidnaviria</taxon>
        <taxon>Bamfordvirae</taxon>
        <taxon>Preplasmiviricota</taxon>
        <taxon>Polisuviricotina</taxon>
        <taxon>Pharingeaviricetes</taxon>
        <taxon>Rowavirales</taxon>
        <taxon>Adenoviridae</taxon>
        <taxon>Aviadenovirus</taxon>
    </lineage>
</organism>
<name>A0A7T4S039_9ADEN</name>
<accession>A0A7T4S039</accession>
<protein>
    <submittedName>
        <fullName evidence="1">ORF12</fullName>
    </submittedName>
</protein>